<keyword evidence="4" id="KW-1185">Reference proteome</keyword>
<feature type="chain" id="PRO_5034411508" description="Secreted LysM effector LysM C-terminal domain-containing protein" evidence="1">
    <location>
        <begin position="19"/>
        <end position="201"/>
    </location>
</feature>
<sequence length="201" mass="21599">MQSLFLFVFSILALTSNAFEQSHLPDLENTVTIYNNVGGCDAKDDTMYRILGGASNGTCYTFDDPMPLTYCSEFKRGGWEGPGGCQGGSLLPQSIIQQNPIPCTFYSEKNCQGTSQQTIDTCVDGSSLGISNWKSFSCTSDDTVDILANVGCHNTVSTNVCVNDCGFHCKGQILVPGTAPLCQPESIALCSDESCEGYFEL</sequence>
<dbReference type="AlphaFoldDB" id="A0A8H4LDN5"/>
<evidence type="ECO:0000313" key="3">
    <source>
        <dbReference type="EMBL" id="KAF4467066.1"/>
    </source>
</evidence>
<accession>A0A8H4LDN5</accession>
<gene>
    <name evidence="3" type="ORF">FALBO_6080</name>
</gene>
<evidence type="ECO:0000256" key="1">
    <source>
        <dbReference type="SAM" id="SignalP"/>
    </source>
</evidence>
<feature type="signal peptide" evidence="1">
    <location>
        <begin position="1"/>
        <end position="18"/>
    </location>
</feature>
<name>A0A8H4LDN5_9HYPO</name>
<comment type="caution">
    <text evidence="3">The sequence shown here is derived from an EMBL/GenBank/DDBJ whole genome shotgun (WGS) entry which is preliminary data.</text>
</comment>
<protein>
    <recommendedName>
        <fullName evidence="2">Secreted LysM effector LysM C-terminal domain-containing protein</fullName>
    </recommendedName>
</protein>
<dbReference type="InterPro" id="IPR057277">
    <property type="entry name" value="LysM_C"/>
</dbReference>
<evidence type="ECO:0000313" key="4">
    <source>
        <dbReference type="Proteomes" id="UP000554235"/>
    </source>
</evidence>
<feature type="domain" description="Secreted LysM effector LysM C-terminal" evidence="2">
    <location>
        <begin position="30"/>
        <end position="138"/>
    </location>
</feature>
<organism evidence="3 4">
    <name type="scientific">Fusarium albosuccineum</name>
    <dbReference type="NCBI Taxonomy" id="1237068"/>
    <lineage>
        <taxon>Eukaryota</taxon>
        <taxon>Fungi</taxon>
        <taxon>Dikarya</taxon>
        <taxon>Ascomycota</taxon>
        <taxon>Pezizomycotina</taxon>
        <taxon>Sordariomycetes</taxon>
        <taxon>Hypocreomycetidae</taxon>
        <taxon>Hypocreales</taxon>
        <taxon>Nectriaceae</taxon>
        <taxon>Fusarium</taxon>
        <taxon>Fusarium decemcellulare species complex</taxon>
    </lineage>
</organism>
<dbReference type="OrthoDB" id="5402146at2759"/>
<dbReference type="EMBL" id="JAADYS010000795">
    <property type="protein sequence ID" value="KAF4467066.1"/>
    <property type="molecule type" value="Genomic_DNA"/>
</dbReference>
<keyword evidence="1" id="KW-0732">Signal</keyword>
<dbReference type="Pfam" id="PF25139">
    <property type="entry name" value="LysM14_C"/>
    <property type="match status" value="1"/>
</dbReference>
<dbReference type="Proteomes" id="UP000554235">
    <property type="component" value="Unassembled WGS sequence"/>
</dbReference>
<evidence type="ECO:0000259" key="2">
    <source>
        <dbReference type="Pfam" id="PF25139"/>
    </source>
</evidence>
<proteinExistence type="predicted"/>
<reference evidence="3 4" key="1">
    <citation type="submission" date="2020-01" db="EMBL/GenBank/DDBJ databases">
        <title>Identification and distribution of gene clusters putatively required for synthesis of sphingolipid metabolism inhibitors in phylogenetically diverse species of the filamentous fungus Fusarium.</title>
        <authorList>
            <person name="Kim H.-S."/>
            <person name="Busman M."/>
            <person name="Brown D.W."/>
            <person name="Divon H."/>
            <person name="Uhlig S."/>
            <person name="Proctor R.H."/>
        </authorList>
    </citation>
    <scope>NUCLEOTIDE SEQUENCE [LARGE SCALE GENOMIC DNA]</scope>
    <source>
        <strain evidence="3 4">NRRL 20459</strain>
    </source>
</reference>